<dbReference type="PANTHER" id="PTHR19278">
    <property type="entry name" value="OROTATE PHOSPHORIBOSYLTRANSFERASE"/>
    <property type="match status" value="1"/>
</dbReference>
<evidence type="ECO:0000256" key="7">
    <source>
        <dbReference type="ARBA" id="ARBA00023239"/>
    </source>
</evidence>
<dbReference type="Pfam" id="PF00215">
    <property type="entry name" value="OMPdecase"/>
    <property type="match status" value="1"/>
</dbReference>
<dbReference type="AlphaFoldDB" id="A0AAD5Y911"/>
<name>A0AAD5Y911_9FUNG</name>
<feature type="non-terminal residue" evidence="12">
    <location>
        <position position="1"/>
    </location>
</feature>
<reference evidence="12" key="1">
    <citation type="submission" date="2020-05" db="EMBL/GenBank/DDBJ databases">
        <title>Phylogenomic resolution of chytrid fungi.</title>
        <authorList>
            <person name="Stajich J.E."/>
            <person name="Amses K."/>
            <person name="Simmons R."/>
            <person name="Seto K."/>
            <person name="Myers J."/>
            <person name="Bonds A."/>
            <person name="Quandt C.A."/>
            <person name="Barry K."/>
            <person name="Liu P."/>
            <person name="Grigoriev I."/>
            <person name="Longcore J.E."/>
            <person name="James T.Y."/>
        </authorList>
    </citation>
    <scope>NUCLEOTIDE SEQUENCE</scope>
    <source>
        <strain evidence="12">PLAUS21</strain>
    </source>
</reference>
<feature type="binding site" evidence="10">
    <location>
        <position position="112"/>
    </location>
    <ligand>
        <name>substrate</name>
    </ligand>
</feature>
<organism evidence="12 13">
    <name type="scientific">Boothiomyces macroporosus</name>
    <dbReference type="NCBI Taxonomy" id="261099"/>
    <lineage>
        <taxon>Eukaryota</taxon>
        <taxon>Fungi</taxon>
        <taxon>Fungi incertae sedis</taxon>
        <taxon>Chytridiomycota</taxon>
        <taxon>Chytridiomycota incertae sedis</taxon>
        <taxon>Chytridiomycetes</taxon>
        <taxon>Rhizophydiales</taxon>
        <taxon>Terramycetaceae</taxon>
        <taxon>Boothiomyces</taxon>
    </lineage>
</organism>
<evidence type="ECO:0000256" key="2">
    <source>
        <dbReference type="ARBA" id="ARBA00011018"/>
    </source>
</evidence>
<evidence type="ECO:0000256" key="8">
    <source>
        <dbReference type="ARBA" id="ARBA00031744"/>
    </source>
</evidence>
<evidence type="ECO:0000256" key="4">
    <source>
        <dbReference type="ARBA" id="ARBA00021923"/>
    </source>
</evidence>
<feature type="domain" description="Orotidine 5'-phosphate decarboxylase" evidence="11">
    <location>
        <begin position="5"/>
        <end position="148"/>
    </location>
</feature>
<dbReference type="GO" id="GO:0004590">
    <property type="term" value="F:orotidine-5'-phosphate decarboxylase activity"/>
    <property type="evidence" value="ECO:0007669"/>
    <property type="project" value="UniProtKB-EC"/>
</dbReference>
<evidence type="ECO:0000256" key="10">
    <source>
        <dbReference type="PIRSR" id="PIRSR614732-2"/>
    </source>
</evidence>
<dbReference type="GO" id="GO:0044205">
    <property type="term" value="P:'de novo' UMP biosynthetic process"/>
    <property type="evidence" value="ECO:0007669"/>
    <property type="project" value="InterPro"/>
</dbReference>
<keyword evidence="7" id="KW-0456">Lyase</keyword>
<dbReference type="GO" id="GO:0004588">
    <property type="term" value="F:orotate phosphoribosyltransferase activity"/>
    <property type="evidence" value="ECO:0007669"/>
    <property type="project" value="TreeGrafter"/>
</dbReference>
<dbReference type="InterPro" id="IPR001754">
    <property type="entry name" value="OMPdeCOase_dom"/>
</dbReference>
<proteinExistence type="inferred from homology"/>
<dbReference type="InterPro" id="IPR011060">
    <property type="entry name" value="RibuloseP-bd_barrel"/>
</dbReference>
<gene>
    <name evidence="12" type="primary">URA3_1</name>
    <name evidence="12" type="ORF">HK103_003624</name>
</gene>
<keyword evidence="6" id="KW-0665">Pyrimidine biosynthesis</keyword>
<feature type="binding site" evidence="10">
    <location>
        <position position="132"/>
    </location>
    <ligand>
        <name>substrate</name>
    </ligand>
</feature>
<evidence type="ECO:0000256" key="3">
    <source>
        <dbReference type="ARBA" id="ARBA00012321"/>
    </source>
</evidence>
<protein>
    <recommendedName>
        <fullName evidence="4">Orotidine 5'-phosphate decarboxylase</fullName>
        <ecNumber evidence="3">4.1.1.23</ecNumber>
    </recommendedName>
    <alternativeName>
        <fullName evidence="9">OMP decarboxylase</fullName>
    </alternativeName>
    <alternativeName>
        <fullName evidence="8">Uridine 5'-monophosphate synthase</fullName>
    </alternativeName>
</protein>
<dbReference type="NCBIfam" id="TIGR01740">
    <property type="entry name" value="pyrF"/>
    <property type="match status" value="1"/>
</dbReference>
<dbReference type="EMBL" id="JADGKB010000027">
    <property type="protein sequence ID" value="KAJ3258502.1"/>
    <property type="molecule type" value="Genomic_DNA"/>
</dbReference>
<sequence length="162" mass="17636">LQYSKGVYRIADWADITNAHPIPGEGIVNGLKEVGLSKGRALLILAEMSSAGTLAKGQYSIDATTMAEKHRDFCIGFIGQNPIRSIDGRNVQDFIYMTPGVGLVAKGDALGQQYRTPHQVIYESGCDVIIVGRGIYGSGDAVENAKKYREAGWNAYLERLKQ</sequence>
<dbReference type="Proteomes" id="UP001210925">
    <property type="component" value="Unassembled WGS sequence"/>
</dbReference>
<accession>A0AAD5Y911</accession>
<dbReference type="Gene3D" id="3.20.20.70">
    <property type="entry name" value="Aldolase class I"/>
    <property type="match status" value="1"/>
</dbReference>
<evidence type="ECO:0000256" key="5">
    <source>
        <dbReference type="ARBA" id="ARBA00022793"/>
    </source>
</evidence>
<evidence type="ECO:0000259" key="11">
    <source>
        <dbReference type="Pfam" id="PF00215"/>
    </source>
</evidence>
<evidence type="ECO:0000256" key="6">
    <source>
        <dbReference type="ARBA" id="ARBA00022975"/>
    </source>
</evidence>
<keyword evidence="13" id="KW-1185">Reference proteome</keyword>
<keyword evidence="5" id="KW-0210">Decarboxylase</keyword>
<evidence type="ECO:0000256" key="1">
    <source>
        <dbReference type="ARBA" id="ARBA00004861"/>
    </source>
</evidence>
<comment type="similarity">
    <text evidence="2">Belongs to the OMP decarboxylase family.</text>
</comment>
<feature type="binding site" evidence="10">
    <location>
        <position position="133"/>
    </location>
    <ligand>
        <name>substrate</name>
    </ligand>
</feature>
<dbReference type="EC" id="4.1.1.23" evidence="3"/>
<dbReference type="SUPFAM" id="SSF51366">
    <property type="entry name" value="Ribulose-phoshate binding barrel"/>
    <property type="match status" value="1"/>
</dbReference>
<feature type="binding site" evidence="10">
    <location>
        <position position="49"/>
    </location>
    <ligand>
        <name>substrate</name>
    </ligand>
</feature>
<dbReference type="PANTHER" id="PTHR19278:SF9">
    <property type="entry name" value="URIDINE 5'-MONOPHOSPHATE SYNTHASE"/>
    <property type="match status" value="1"/>
</dbReference>
<evidence type="ECO:0000313" key="13">
    <source>
        <dbReference type="Proteomes" id="UP001210925"/>
    </source>
</evidence>
<evidence type="ECO:0000313" key="12">
    <source>
        <dbReference type="EMBL" id="KAJ3258502.1"/>
    </source>
</evidence>
<dbReference type="InterPro" id="IPR014732">
    <property type="entry name" value="OMPdecase"/>
</dbReference>
<comment type="pathway">
    <text evidence="1">Pyrimidine metabolism; UMP biosynthesis via de novo pathway; UMP from orotate: step 2/2.</text>
</comment>
<dbReference type="GO" id="GO:0006207">
    <property type="term" value="P:'de novo' pyrimidine nucleobase biosynthetic process"/>
    <property type="evidence" value="ECO:0007669"/>
    <property type="project" value="InterPro"/>
</dbReference>
<evidence type="ECO:0000256" key="9">
    <source>
        <dbReference type="ARBA" id="ARBA00033428"/>
    </source>
</evidence>
<dbReference type="InterPro" id="IPR013785">
    <property type="entry name" value="Aldolase_TIM"/>
</dbReference>
<comment type="caution">
    <text evidence="12">The sequence shown here is derived from an EMBL/GenBank/DDBJ whole genome shotgun (WGS) entry which is preliminary data.</text>
</comment>